<comment type="caution">
    <text evidence="1">The sequence shown here is derived from an EMBL/GenBank/DDBJ whole genome shotgun (WGS) entry which is preliminary data.</text>
</comment>
<sequence>MVKQLILTTKIWKEGRWFVAYSPEFEVASQGKTKEEAEKNLKIAINLFLETAKKKGTLLQILKESGFIKEKNDWLMPSIIIFPFEVKV</sequence>
<dbReference type="InterPro" id="IPR051404">
    <property type="entry name" value="TA_system_antitoxin"/>
</dbReference>
<dbReference type="STRING" id="1801735.A2645_00755"/>
<evidence type="ECO:0000313" key="1">
    <source>
        <dbReference type="EMBL" id="OGI61348.1"/>
    </source>
</evidence>
<dbReference type="Proteomes" id="UP000182253">
    <property type="component" value="Unassembled WGS sequence"/>
</dbReference>
<dbReference type="InterPro" id="IPR035069">
    <property type="entry name" value="TTHA1013/TTHA0281-like"/>
</dbReference>
<dbReference type="AlphaFoldDB" id="A0A1F6UVK9"/>
<dbReference type="Gene3D" id="3.30.160.250">
    <property type="match status" value="1"/>
</dbReference>
<gene>
    <name evidence="1" type="ORF">A2645_00755</name>
</gene>
<proteinExistence type="predicted"/>
<protein>
    <recommendedName>
        <fullName evidence="3">HicB-like antitoxin of toxin-antitoxin system domain-containing protein</fullName>
    </recommendedName>
</protein>
<dbReference type="PANTHER" id="PTHR34504:SF2">
    <property type="entry name" value="UPF0150 PROTEIN SSL0259"/>
    <property type="match status" value="1"/>
</dbReference>
<reference evidence="1 2" key="1">
    <citation type="journal article" date="2016" name="Nat. Commun.">
        <title>Thousands of microbial genomes shed light on interconnected biogeochemical processes in an aquifer system.</title>
        <authorList>
            <person name="Anantharaman K."/>
            <person name="Brown C.T."/>
            <person name="Hug L.A."/>
            <person name="Sharon I."/>
            <person name="Castelle C.J."/>
            <person name="Probst A.J."/>
            <person name="Thomas B.C."/>
            <person name="Singh A."/>
            <person name="Wilkins M.J."/>
            <person name="Karaoz U."/>
            <person name="Brodie E.L."/>
            <person name="Williams K.H."/>
            <person name="Hubbard S.S."/>
            <person name="Banfield J.F."/>
        </authorList>
    </citation>
    <scope>NUCLEOTIDE SEQUENCE [LARGE SCALE GENOMIC DNA]</scope>
</reference>
<dbReference type="EMBL" id="MFTL01000022">
    <property type="protein sequence ID" value="OGI61348.1"/>
    <property type="molecule type" value="Genomic_DNA"/>
</dbReference>
<evidence type="ECO:0008006" key="3">
    <source>
        <dbReference type="Google" id="ProtNLM"/>
    </source>
</evidence>
<evidence type="ECO:0000313" key="2">
    <source>
        <dbReference type="Proteomes" id="UP000182253"/>
    </source>
</evidence>
<dbReference type="PANTHER" id="PTHR34504">
    <property type="entry name" value="ANTITOXIN HICB"/>
    <property type="match status" value="1"/>
</dbReference>
<organism evidence="1 2">
    <name type="scientific">Candidatus Nomurabacteria bacterium RIFCSPHIGHO2_01_FULL_39_9</name>
    <dbReference type="NCBI Taxonomy" id="1801735"/>
    <lineage>
        <taxon>Bacteria</taxon>
        <taxon>Candidatus Nomuraibacteriota</taxon>
    </lineage>
</organism>
<name>A0A1F6UVK9_9BACT</name>
<accession>A0A1F6UVK9</accession>
<dbReference type="SUPFAM" id="SSF143100">
    <property type="entry name" value="TTHA1013/TTHA0281-like"/>
    <property type="match status" value="1"/>
</dbReference>